<name>A0A4Z0Z512_9PEZI</name>
<dbReference type="GO" id="GO:0044779">
    <property type="term" value="P:meiotic spindle checkpoint signaling"/>
    <property type="evidence" value="ECO:0007669"/>
    <property type="project" value="UniProtKB-ARBA"/>
</dbReference>
<dbReference type="EMBL" id="SKBN01000037">
    <property type="protein sequence ID" value="TGJ85893.1"/>
    <property type="molecule type" value="Genomic_DNA"/>
</dbReference>
<dbReference type="GO" id="GO:0072479">
    <property type="term" value="P:response to mitotic cell cycle spindle assembly checkpoint signaling"/>
    <property type="evidence" value="ECO:0007669"/>
    <property type="project" value="UniProtKB-ARBA"/>
</dbReference>
<evidence type="ECO:0000256" key="6">
    <source>
        <dbReference type="ARBA" id="ARBA00022777"/>
    </source>
</evidence>
<dbReference type="GO" id="GO:1902115">
    <property type="term" value="P:regulation of organelle assembly"/>
    <property type="evidence" value="ECO:0007669"/>
    <property type="project" value="UniProtKB-ARBA"/>
</dbReference>
<dbReference type="AlphaFoldDB" id="A0A4Z0Z512"/>
<accession>A0A4Z0Z512</accession>
<dbReference type="PROSITE" id="PS00108">
    <property type="entry name" value="PROTEIN_KINASE_ST"/>
    <property type="match status" value="1"/>
</dbReference>
<evidence type="ECO:0000256" key="7">
    <source>
        <dbReference type="ARBA" id="ARBA00022840"/>
    </source>
</evidence>
<comment type="catalytic activity">
    <reaction evidence="9 15">
        <text>L-seryl-[protein] + ATP = O-phospho-L-seryl-[protein] + ADP + H(+)</text>
        <dbReference type="Rhea" id="RHEA:17989"/>
        <dbReference type="Rhea" id="RHEA-COMP:9863"/>
        <dbReference type="Rhea" id="RHEA-COMP:11604"/>
        <dbReference type="ChEBI" id="CHEBI:15378"/>
        <dbReference type="ChEBI" id="CHEBI:29999"/>
        <dbReference type="ChEBI" id="CHEBI:30616"/>
        <dbReference type="ChEBI" id="CHEBI:83421"/>
        <dbReference type="ChEBI" id="CHEBI:456216"/>
        <dbReference type="EC" id="2.7.11.1"/>
    </reaction>
</comment>
<sequence>MLTATNKNKMIPAAKMQHRGGDSELLRKHACLNRMQIPSHLPPPTIVAASSQVANSSDAETSAAVARHLELHLGLFEIGRPLGKGKFGRVYLARHRTSGYICALKVLNKDEIKRERAEMHVRREIEVHSNLRHPGIVGFYGWFHDSRRIFLILEYAAGGELYKTLQKEGRFSERRAANYIAQVALSLIYLHSKNVMHRDMKPENILIGLYSELKLSDFGYSVHAPSNRRDTLCGTLDYLPPEMLQSDKPEYTKAVDQWTLGVLTYEFLTGEAPFEDTVAMTHRRILKNHMKPLPASLSPEAKDFVHSVGDFTPILIL</sequence>
<keyword evidence="4 15" id="KW-0808">Transferase</keyword>
<reference evidence="17 18" key="1">
    <citation type="submission" date="2019-03" db="EMBL/GenBank/DDBJ databases">
        <title>Draft genome sequence of Xylaria hypoxylon DSM 108379, a ubiquitous saprotrophic-parasitic fungi on hardwood.</title>
        <authorList>
            <person name="Buettner E."/>
            <person name="Leonhardt S."/>
            <person name="Gebauer A.M."/>
            <person name="Liers C."/>
            <person name="Hofrichter M."/>
            <person name="Kellner H."/>
        </authorList>
    </citation>
    <scope>NUCLEOTIDE SEQUENCE [LARGE SCALE GENOMIC DNA]</scope>
    <source>
        <strain evidence="17 18">DSM 108379</strain>
    </source>
</reference>
<evidence type="ECO:0000313" key="17">
    <source>
        <dbReference type="EMBL" id="TGJ85893.1"/>
    </source>
</evidence>
<dbReference type="GO" id="GO:0032465">
    <property type="term" value="P:regulation of cytokinesis"/>
    <property type="evidence" value="ECO:0007669"/>
    <property type="project" value="UniProtKB-ARBA"/>
</dbReference>
<dbReference type="OrthoDB" id="377346at2759"/>
<evidence type="ECO:0000256" key="5">
    <source>
        <dbReference type="ARBA" id="ARBA00022741"/>
    </source>
</evidence>
<dbReference type="InterPro" id="IPR008271">
    <property type="entry name" value="Ser/Thr_kinase_AS"/>
</dbReference>
<keyword evidence="6 15" id="KW-0418">Kinase</keyword>
<evidence type="ECO:0000256" key="11">
    <source>
        <dbReference type="PIRSR" id="PIRSR630616-2"/>
    </source>
</evidence>
<dbReference type="PANTHER" id="PTHR24350">
    <property type="entry name" value="SERINE/THREONINE-PROTEIN KINASE IAL-RELATED"/>
    <property type="match status" value="1"/>
</dbReference>
<feature type="binding site" evidence="11">
    <location>
        <position position="86"/>
    </location>
    <ligand>
        <name>ATP</name>
        <dbReference type="ChEBI" id="CHEBI:30616"/>
    </ligand>
</feature>
<dbReference type="GO" id="GO:0000819">
    <property type="term" value="P:sister chromatid segregation"/>
    <property type="evidence" value="ECO:0007669"/>
    <property type="project" value="UniProtKB-ARBA"/>
</dbReference>
<organism evidence="17 18">
    <name type="scientific">Xylaria hypoxylon</name>
    <dbReference type="NCBI Taxonomy" id="37992"/>
    <lineage>
        <taxon>Eukaryota</taxon>
        <taxon>Fungi</taxon>
        <taxon>Dikarya</taxon>
        <taxon>Ascomycota</taxon>
        <taxon>Pezizomycotina</taxon>
        <taxon>Sordariomycetes</taxon>
        <taxon>Xylariomycetidae</taxon>
        <taxon>Xylariales</taxon>
        <taxon>Xylariaceae</taxon>
        <taxon>Xylaria</taxon>
    </lineage>
</organism>
<dbReference type="InterPro" id="IPR017441">
    <property type="entry name" value="Protein_kinase_ATP_BS"/>
</dbReference>
<dbReference type="GO" id="GO:0004674">
    <property type="term" value="F:protein serine/threonine kinase activity"/>
    <property type="evidence" value="ECO:0007669"/>
    <property type="project" value="UniProtKB-KW"/>
</dbReference>
<dbReference type="Pfam" id="PF00069">
    <property type="entry name" value="Pkinase"/>
    <property type="match status" value="1"/>
</dbReference>
<comment type="catalytic activity">
    <reaction evidence="8 15">
        <text>L-threonyl-[protein] + ATP = O-phospho-L-threonyl-[protein] + ADP + H(+)</text>
        <dbReference type="Rhea" id="RHEA:46608"/>
        <dbReference type="Rhea" id="RHEA-COMP:11060"/>
        <dbReference type="Rhea" id="RHEA-COMP:11605"/>
        <dbReference type="ChEBI" id="CHEBI:15378"/>
        <dbReference type="ChEBI" id="CHEBI:30013"/>
        <dbReference type="ChEBI" id="CHEBI:30616"/>
        <dbReference type="ChEBI" id="CHEBI:61977"/>
        <dbReference type="ChEBI" id="CHEBI:456216"/>
        <dbReference type="EC" id="2.7.11.1"/>
    </reaction>
</comment>
<dbReference type="SUPFAM" id="SSF56112">
    <property type="entry name" value="Protein kinase-like (PK-like)"/>
    <property type="match status" value="1"/>
</dbReference>
<dbReference type="GO" id="GO:0045143">
    <property type="term" value="P:homologous chromosome segregation"/>
    <property type="evidence" value="ECO:0007669"/>
    <property type="project" value="UniProtKB-ARBA"/>
</dbReference>
<dbReference type="GO" id="GO:0005524">
    <property type="term" value="F:ATP binding"/>
    <property type="evidence" value="ECO:0007669"/>
    <property type="project" value="UniProtKB-UniRule"/>
</dbReference>
<keyword evidence="3 14" id="KW-0723">Serine/threonine-protein kinase</keyword>
<evidence type="ECO:0000256" key="8">
    <source>
        <dbReference type="ARBA" id="ARBA00047899"/>
    </source>
</evidence>
<evidence type="ECO:0000256" key="4">
    <source>
        <dbReference type="ARBA" id="ARBA00022679"/>
    </source>
</evidence>
<dbReference type="GO" id="GO:0008608">
    <property type="term" value="P:attachment of spindle microtubules to kinetochore"/>
    <property type="evidence" value="ECO:0007669"/>
    <property type="project" value="UniProtKB-ARBA"/>
</dbReference>
<gene>
    <name evidence="17" type="ORF">E0Z10_g2882</name>
</gene>
<dbReference type="GO" id="GO:0090266">
    <property type="term" value="P:regulation of mitotic cell cycle spindle assembly checkpoint"/>
    <property type="evidence" value="ECO:0007669"/>
    <property type="project" value="UniProtKB-ARBA"/>
</dbReference>
<evidence type="ECO:0000256" key="1">
    <source>
        <dbReference type="ARBA" id="ARBA00012513"/>
    </source>
</evidence>
<evidence type="ECO:0000256" key="13">
    <source>
        <dbReference type="PROSITE-ProRule" id="PRU10141"/>
    </source>
</evidence>
<dbReference type="InterPro" id="IPR000719">
    <property type="entry name" value="Prot_kinase_dom"/>
</dbReference>
<dbReference type="Gene3D" id="1.10.510.10">
    <property type="entry name" value="Transferase(Phosphotransferase) domain 1"/>
    <property type="match status" value="1"/>
</dbReference>
<dbReference type="InterPro" id="IPR011009">
    <property type="entry name" value="Kinase-like_dom_sf"/>
</dbReference>
<dbReference type="GO" id="GO:0000776">
    <property type="term" value="C:kinetochore"/>
    <property type="evidence" value="ECO:0007669"/>
    <property type="project" value="UniProtKB-ARBA"/>
</dbReference>
<feature type="domain" description="Protein kinase" evidence="16">
    <location>
        <begin position="76"/>
        <end position="317"/>
    </location>
</feature>
<protein>
    <recommendedName>
        <fullName evidence="2 15">Aurora kinase</fullName>
        <ecNumber evidence="1 15">2.7.11.1</ecNumber>
    </recommendedName>
</protein>
<comment type="caution">
    <text evidence="17">The sequence shown here is derived from an EMBL/GenBank/DDBJ whole genome shotgun (WGS) entry which is preliminary data.</text>
</comment>
<dbReference type="PIRSF" id="PIRSF000654">
    <property type="entry name" value="Integrin-linked_kinase"/>
    <property type="match status" value="1"/>
</dbReference>
<dbReference type="Proteomes" id="UP000297716">
    <property type="component" value="Unassembled WGS sequence"/>
</dbReference>
<dbReference type="PROSITE" id="PS50011">
    <property type="entry name" value="PROTEIN_KINASE_DOM"/>
    <property type="match status" value="1"/>
</dbReference>
<evidence type="ECO:0000256" key="12">
    <source>
        <dbReference type="PIRSR" id="PIRSR630616-3"/>
    </source>
</evidence>
<dbReference type="FunFam" id="1.10.510.10:FF:000235">
    <property type="entry name" value="Serine/threonine-protein kinase ark1"/>
    <property type="match status" value="1"/>
</dbReference>
<dbReference type="STRING" id="37992.A0A4Z0Z512"/>
<evidence type="ECO:0000256" key="15">
    <source>
        <dbReference type="RuleBase" id="RU367134"/>
    </source>
</evidence>
<feature type="binding site" evidence="11">
    <location>
        <begin position="154"/>
        <end position="156"/>
    </location>
    <ligand>
        <name>ATP</name>
        <dbReference type="ChEBI" id="CHEBI:30616"/>
    </ligand>
</feature>
<feature type="binding site" evidence="11 13">
    <location>
        <position position="105"/>
    </location>
    <ligand>
        <name>ATP</name>
        <dbReference type="ChEBI" id="CHEBI:30616"/>
    </ligand>
</feature>
<evidence type="ECO:0000256" key="10">
    <source>
        <dbReference type="PIRSR" id="PIRSR630616-1"/>
    </source>
</evidence>
<evidence type="ECO:0000256" key="14">
    <source>
        <dbReference type="RuleBase" id="RU000304"/>
    </source>
</evidence>
<evidence type="ECO:0000313" key="18">
    <source>
        <dbReference type="Proteomes" id="UP000297716"/>
    </source>
</evidence>
<feature type="binding site" evidence="11">
    <location>
        <begin position="203"/>
        <end position="204"/>
    </location>
    <ligand>
        <name>ATP</name>
        <dbReference type="ChEBI" id="CHEBI:30616"/>
    </ligand>
</feature>
<dbReference type="FunFam" id="3.30.200.20:FF:000042">
    <property type="entry name" value="Aurora kinase A"/>
    <property type="match status" value="1"/>
</dbReference>
<dbReference type="GO" id="GO:0032133">
    <property type="term" value="C:chromosome passenger complex"/>
    <property type="evidence" value="ECO:0007669"/>
    <property type="project" value="UniProtKB-ARBA"/>
</dbReference>
<keyword evidence="18" id="KW-1185">Reference proteome</keyword>
<dbReference type="GO" id="GO:0051233">
    <property type="term" value="C:spindle midzone"/>
    <property type="evidence" value="ECO:0007669"/>
    <property type="project" value="UniProtKB-ARBA"/>
</dbReference>
<proteinExistence type="inferred from homology"/>
<dbReference type="CDD" id="cd14007">
    <property type="entry name" value="STKc_Aurora"/>
    <property type="match status" value="1"/>
</dbReference>
<dbReference type="InterPro" id="IPR030616">
    <property type="entry name" value="Aur-like"/>
</dbReference>
<keyword evidence="5 11" id="KW-0547">Nucleotide-binding</keyword>
<dbReference type="SMART" id="SM00220">
    <property type="entry name" value="S_TKc"/>
    <property type="match status" value="1"/>
</dbReference>
<feature type="cross-link" description="Glycyl lysine isopeptide (Lys-Gly) (interchain with G-Cter in SUMO2)" evidence="12">
    <location>
        <position position="201"/>
    </location>
</feature>
<dbReference type="PROSITE" id="PS00107">
    <property type="entry name" value="PROTEIN_KINASE_ATP"/>
    <property type="match status" value="1"/>
</dbReference>
<evidence type="ECO:0000256" key="2">
    <source>
        <dbReference type="ARBA" id="ARBA00021157"/>
    </source>
</evidence>
<feature type="binding site" evidence="11">
    <location>
        <position position="217"/>
    </location>
    <ligand>
        <name>ATP</name>
        <dbReference type="ChEBI" id="CHEBI:30616"/>
    </ligand>
</feature>
<dbReference type="EC" id="2.7.11.1" evidence="1 15"/>
<evidence type="ECO:0000256" key="9">
    <source>
        <dbReference type="ARBA" id="ARBA00048679"/>
    </source>
</evidence>
<feature type="active site" description="Proton acceptor" evidence="10">
    <location>
        <position position="199"/>
    </location>
</feature>
<comment type="similarity">
    <text evidence="15">Belongs to the protein kinase superfamily. Ser/Thr protein kinase family. Aurora subfamily.</text>
</comment>
<keyword evidence="7 11" id="KW-0067">ATP-binding</keyword>
<evidence type="ECO:0000256" key="3">
    <source>
        <dbReference type="ARBA" id="ARBA00022527"/>
    </source>
</evidence>
<evidence type="ECO:0000259" key="16">
    <source>
        <dbReference type="PROSITE" id="PS50011"/>
    </source>
</evidence>